<dbReference type="EMBL" id="KB445559">
    <property type="protein sequence ID" value="EMC93970.1"/>
    <property type="molecule type" value="Genomic_DNA"/>
</dbReference>
<dbReference type="RefSeq" id="XP_007678961.1">
    <property type="nucleotide sequence ID" value="XM_007680771.1"/>
</dbReference>
<accession>M2N5D0</accession>
<sequence length="383" mass="42742">MASICTRCALRLQRAAQSQTRQATHRAFSQTSKRAKHHGLPTFAETSTPELDDILLTLRNKHLIPANLHKSERRLIFGTKYRQQLLDNPQTALVGDEEVPLTWIDRRKEIPSRNKLFVRALELMSKGARDEYGGDWKNLTALLTALKGVSKSKGHEKRDVREERMGRIVRKVAEAGHLEIVIHCLKISKQTGLSLKQEDVLENVVWAMHHAAQKAGWSEEAVTKSLKHARAIGLLLESEQHGGGAVLREDDPRTRPEVVGVFLELSAVFAYRYGGGKDEDGSVKMYAERLLSCIGEHAQPPSRAPAPTGPQMEMLHGVPIWHGLMLAENILGRDLPQPQLAKKIRQDYEAGLEILAQAIEAQTPAPGSYGEQALVAWKECVRE</sequence>
<organism evidence="2 3">
    <name type="scientific">Baudoinia panamericana (strain UAMH 10762)</name>
    <name type="common">Angels' share fungus</name>
    <name type="synonym">Baudoinia compniacensis (strain UAMH 10762)</name>
    <dbReference type="NCBI Taxonomy" id="717646"/>
    <lineage>
        <taxon>Eukaryota</taxon>
        <taxon>Fungi</taxon>
        <taxon>Dikarya</taxon>
        <taxon>Ascomycota</taxon>
        <taxon>Pezizomycotina</taxon>
        <taxon>Dothideomycetes</taxon>
        <taxon>Dothideomycetidae</taxon>
        <taxon>Mycosphaerellales</taxon>
        <taxon>Teratosphaeriaceae</taxon>
        <taxon>Baudoinia</taxon>
    </lineage>
</organism>
<dbReference type="OMA" id="ENVPIYN"/>
<dbReference type="Proteomes" id="UP000011761">
    <property type="component" value="Unassembled WGS sequence"/>
</dbReference>
<proteinExistence type="predicted"/>
<dbReference type="OrthoDB" id="5405126at2759"/>
<evidence type="ECO:0000256" key="1">
    <source>
        <dbReference type="SAM" id="MobiDB-lite"/>
    </source>
</evidence>
<dbReference type="HOGENOM" id="CLU_047846_0_1_1"/>
<dbReference type="KEGG" id="bcom:BAUCODRAFT_112632"/>
<feature type="region of interest" description="Disordered" evidence="1">
    <location>
        <begin position="19"/>
        <end position="38"/>
    </location>
</feature>
<keyword evidence="3" id="KW-1185">Reference proteome</keyword>
<reference evidence="2 3" key="1">
    <citation type="journal article" date="2012" name="PLoS Pathog.">
        <title>Diverse lifestyles and strategies of plant pathogenesis encoded in the genomes of eighteen Dothideomycetes fungi.</title>
        <authorList>
            <person name="Ohm R.A."/>
            <person name="Feau N."/>
            <person name="Henrissat B."/>
            <person name="Schoch C.L."/>
            <person name="Horwitz B.A."/>
            <person name="Barry K.W."/>
            <person name="Condon B.J."/>
            <person name="Copeland A.C."/>
            <person name="Dhillon B."/>
            <person name="Glaser F."/>
            <person name="Hesse C.N."/>
            <person name="Kosti I."/>
            <person name="LaButti K."/>
            <person name="Lindquist E.A."/>
            <person name="Lucas S."/>
            <person name="Salamov A.A."/>
            <person name="Bradshaw R.E."/>
            <person name="Ciuffetti L."/>
            <person name="Hamelin R.C."/>
            <person name="Kema G.H.J."/>
            <person name="Lawrence C."/>
            <person name="Scott J.A."/>
            <person name="Spatafora J.W."/>
            <person name="Turgeon B.G."/>
            <person name="de Wit P.J.G.M."/>
            <person name="Zhong S."/>
            <person name="Goodwin S.B."/>
            <person name="Grigoriev I.V."/>
        </authorList>
    </citation>
    <scope>NUCLEOTIDE SEQUENCE [LARGE SCALE GENOMIC DNA]</scope>
    <source>
        <strain evidence="2 3">UAMH 10762</strain>
    </source>
</reference>
<dbReference type="eggNOG" id="ENOG502SD76">
    <property type="taxonomic scope" value="Eukaryota"/>
</dbReference>
<evidence type="ECO:0000313" key="2">
    <source>
        <dbReference type="EMBL" id="EMC93970.1"/>
    </source>
</evidence>
<name>M2N5D0_BAUPA</name>
<protein>
    <submittedName>
        <fullName evidence="2">Uncharacterized protein</fullName>
    </submittedName>
</protein>
<evidence type="ECO:0000313" key="3">
    <source>
        <dbReference type="Proteomes" id="UP000011761"/>
    </source>
</evidence>
<gene>
    <name evidence="2" type="ORF">BAUCODRAFT_112632</name>
</gene>
<dbReference type="GeneID" id="19107208"/>
<dbReference type="AlphaFoldDB" id="M2N5D0"/>